<dbReference type="eggNOG" id="COG0145">
    <property type="taxonomic scope" value="Bacteria"/>
</dbReference>
<dbReference type="InterPro" id="IPR045079">
    <property type="entry name" value="Oxoprolinase-like"/>
</dbReference>
<dbReference type="STRING" id="266779.Meso_3731"/>
<feature type="domain" description="Hydantoinase A/oxoprolinase" evidence="1">
    <location>
        <begin position="211"/>
        <end position="498"/>
    </location>
</feature>
<evidence type="ECO:0000313" key="4">
    <source>
        <dbReference type="EMBL" id="ABG65099.1"/>
    </source>
</evidence>
<dbReference type="GO" id="GO:0005829">
    <property type="term" value="C:cytosol"/>
    <property type="evidence" value="ECO:0007669"/>
    <property type="project" value="TreeGrafter"/>
</dbReference>
<evidence type="ECO:0000259" key="3">
    <source>
        <dbReference type="Pfam" id="PF19278"/>
    </source>
</evidence>
<dbReference type="InterPro" id="IPR002821">
    <property type="entry name" value="Hydantoinase_A"/>
</dbReference>
<dbReference type="GO" id="GO:0006749">
    <property type="term" value="P:glutathione metabolic process"/>
    <property type="evidence" value="ECO:0007669"/>
    <property type="project" value="TreeGrafter"/>
</dbReference>
<dbReference type="KEGG" id="mes:Meso_3731"/>
<dbReference type="PANTHER" id="PTHR11365:SF23">
    <property type="entry name" value="HYPOTHETICAL 5-OXOPROLINASE (EUROFUNG)-RELATED"/>
    <property type="match status" value="1"/>
</dbReference>
<dbReference type="SUPFAM" id="SSF53067">
    <property type="entry name" value="Actin-like ATPase domain"/>
    <property type="match status" value="1"/>
</dbReference>
<dbReference type="AlphaFoldDB" id="Q11BX6"/>
<accession>Q11BX6</accession>
<dbReference type="PANTHER" id="PTHR11365">
    <property type="entry name" value="5-OXOPROLINASE RELATED"/>
    <property type="match status" value="1"/>
</dbReference>
<dbReference type="InterPro" id="IPR049517">
    <property type="entry name" value="ACX-like_C"/>
</dbReference>
<dbReference type="Pfam" id="PF19278">
    <property type="entry name" value="Hydant_A_C"/>
    <property type="match status" value="1"/>
</dbReference>
<sequence length="692" mass="73360">MSLDTLNGTCRIGIDVGGTFTDLVLVDRATGALTVFKEPSTPADPSEAVERGVRGVLERAGRRPEEVELIIHGTTIGLNAIIQRRGARMALVVSKGNRDVLEIGRGKVDRPFDLNVVKEVPLIASNMVHEVPVRILANGHVEGEPAVNPELIESLTRAKVDAVAVVLLNSYLHPAPEAKLATRLAEALPGTLVTASAAIWPEIREYERSLVAALNAYISPLMEAYFSRLTNRMAEFGLRAPVYVTTNNGGTIGLLTARQRPIETVLSGPAAGVVASSSFAIQGGIERIITFDMGGTSSDMAVSEAGVPEFTTRSTVGDFPLILPVVSVNAIGAGGGSIVTVDKQGVLKVGPESAGAEPGPICYGRGGTRPTITDCYLAMNLLREDGFLGGAMRLDRAAAMNGLAELGARLGFEGRDIAERTAVSALRVATARMATDIYKGFAQRGLAPQDFMLAAYGGAGPTHANFLAEEAHLKGIMIAPSPGTLCAYGALISDLRRDFVRTFRTAVDGSAAFTARLAELADEMRAEASAWIEAEGDIVGPVERRWTADLRYRGEASEIQVDLQEADIDAHNHAPLVEAYHAAHKLAYGFRDDAHVIEILNLRVQVTGRVPSLDAPMAAATPGPATPRTKRPIYLTGGWVEADVYDRAALGAGAVVKGPAVIEQEDTTSVILPGWRGVTNAQGVILVERMMS</sequence>
<protein>
    <submittedName>
        <fullName evidence="4">Hydantoinase/oxoprolinase</fullName>
    </submittedName>
</protein>
<organism evidence="4">
    <name type="scientific">Chelativorans sp. (strain BNC1)</name>
    <dbReference type="NCBI Taxonomy" id="266779"/>
    <lineage>
        <taxon>Bacteria</taxon>
        <taxon>Pseudomonadati</taxon>
        <taxon>Pseudomonadota</taxon>
        <taxon>Alphaproteobacteria</taxon>
        <taxon>Hyphomicrobiales</taxon>
        <taxon>Phyllobacteriaceae</taxon>
        <taxon>Chelativorans</taxon>
    </lineage>
</organism>
<gene>
    <name evidence="4" type="ordered locus">Meso_3731</name>
</gene>
<proteinExistence type="predicted"/>
<feature type="domain" description="Hydantoinase/oxoprolinase N-terminal" evidence="2">
    <location>
        <begin position="11"/>
        <end position="186"/>
    </location>
</feature>
<dbReference type="Gene3D" id="3.30.420.40">
    <property type="match status" value="1"/>
</dbReference>
<dbReference type="HOGENOM" id="CLU_002157_1_2_5"/>
<dbReference type="InterPro" id="IPR008040">
    <property type="entry name" value="Hydant_A_N"/>
</dbReference>
<reference evidence="4" key="1">
    <citation type="submission" date="2006-06" db="EMBL/GenBank/DDBJ databases">
        <title>Complete sequence of chromosome of Chelativorans sp. BNC1.</title>
        <authorList>
            <consortium name="US DOE Joint Genome Institute"/>
            <person name="Copeland A."/>
            <person name="Lucas S."/>
            <person name="Lapidus A."/>
            <person name="Barry K."/>
            <person name="Detter J.C."/>
            <person name="Glavina del Rio T."/>
            <person name="Hammon N."/>
            <person name="Israni S."/>
            <person name="Dalin E."/>
            <person name="Tice H."/>
            <person name="Pitluck S."/>
            <person name="Chertkov O."/>
            <person name="Brettin T."/>
            <person name="Bruce D."/>
            <person name="Han C."/>
            <person name="Tapia R."/>
            <person name="Gilna P."/>
            <person name="Schmutz J."/>
            <person name="Larimer F."/>
            <person name="Land M."/>
            <person name="Hauser L."/>
            <person name="Kyrpides N."/>
            <person name="Mikhailova N."/>
            <person name="Richardson P."/>
        </authorList>
    </citation>
    <scope>NUCLEOTIDE SEQUENCE</scope>
    <source>
        <strain evidence="4">BNC1</strain>
    </source>
</reference>
<dbReference type="Pfam" id="PF01968">
    <property type="entry name" value="Hydantoinase_A"/>
    <property type="match status" value="1"/>
</dbReference>
<dbReference type="EMBL" id="CP000390">
    <property type="protein sequence ID" value="ABG65099.1"/>
    <property type="molecule type" value="Genomic_DNA"/>
</dbReference>
<dbReference type="OrthoDB" id="9759608at2"/>
<name>Q11BX6_CHESB</name>
<dbReference type="GO" id="GO:0017168">
    <property type="term" value="F:5-oxoprolinase (ATP-hydrolyzing) activity"/>
    <property type="evidence" value="ECO:0007669"/>
    <property type="project" value="TreeGrafter"/>
</dbReference>
<dbReference type="InterPro" id="IPR043129">
    <property type="entry name" value="ATPase_NBD"/>
</dbReference>
<feature type="domain" description="Acetophenone carboxylase-like C-terminal" evidence="3">
    <location>
        <begin position="514"/>
        <end position="677"/>
    </location>
</feature>
<evidence type="ECO:0000259" key="1">
    <source>
        <dbReference type="Pfam" id="PF01968"/>
    </source>
</evidence>
<evidence type="ECO:0000259" key="2">
    <source>
        <dbReference type="Pfam" id="PF05378"/>
    </source>
</evidence>
<dbReference type="Pfam" id="PF05378">
    <property type="entry name" value="Hydant_A_N"/>
    <property type="match status" value="1"/>
</dbReference>